<reference evidence="2" key="1">
    <citation type="submission" date="2018-06" db="EMBL/GenBank/DDBJ databases">
        <authorList>
            <person name="Cea G.-C."/>
            <person name="William W."/>
        </authorList>
    </citation>
    <scope>NUCLEOTIDE SEQUENCE [LARGE SCALE GENOMIC DNA]</scope>
    <source>
        <strain evidence="2">DB21MT-2</strain>
    </source>
</reference>
<dbReference type="KEGG" id="sbk:SHEWBE_1494"/>
<protein>
    <submittedName>
        <fullName evidence="1">Uncharacterized protein</fullName>
    </submittedName>
</protein>
<dbReference type="Proteomes" id="UP000250123">
    <property type="component" value="Chromosome SHEWBE"/>
</dbReference>
<organism evidence="1 2">
    <name type="scientific">Shewanella benthica</name>
    <dbReference type="NCBI Taxonomy" id="43661"/>
    <lineage>
        <taxon>Bacteria</taxon>
        <taxon>Pseudomonadati</taxon>
        <taxon>Pseudomonadota</taxon>
        <taxon>Gammaproteobacteria</taxon>
        <taxon>Alteromonadales</taxon>
        <taxon>Shewanellaceae</taxon>
        <taxon>Shewanella</taxon>
    </lineage>
</organism>
<name>A0A330M349_9GAMM</name>
<accession>A0A330M349</accession>
<dbReference type="RefSeq" id="WP_112351972.1">
    <property type="nucleotide sequence ID" value="NZ_LS483452.1"/>
</dbReference>
<evidence type="ECO:0000313" key="1">
    <source>
        <dbReference type="EMBL" id="SQH75460.1"/>
    </source>
</evidence>
<proteinExistence type="predicted"/>
<evidence type="ECO:0000313" key="2">
    <source>
        <dbReference type="Proteomes" id="UP000250123"/>
    </source>
</evidence>
<dbReference type="EMBL" id="LS483452">
    <property type="protein sequence ID" value="SQH75460.1"/>
    <property type="molecule type" value="Genomic_DNA"/>
</dbReference>
<gene>
    <name evidence="1" type="ORF">SHEWBE_1494</name>
</gene>
<dbReference type="OrthoDB" id="9994175at2"/>
<dbReference type="AlphaFoldDB" id="A0A330M349"/>
<sequence length="179" mass="20089">MIKHGLLFIFAVFIFTLNINVSPNPSGLLESSHHLGINSAYAARDKMTDEDDDDDGDGIMEHFEIEGEEWDDYWEGWDDDDWDDEWNAYNWDDEDWDDFEDNEEELELTPVQQCLIGASQGRRICRNTANALAVTGGILCVGFAPNLIAVATCEGVNAIAHDDALSQCDIAFETKKFGC</sequence>